<sequence length="279" mass="31255">MRNAVYVDTQYQTGGGPLLRSQSCVDEDTDNEGARDNDVLPPGYRFTVQAETTRRINRFRLDGREITMAIRKPPQDPDTNTVSWLQGTVRDIHAYLTSSCTAQDYIGLTIKSDSFACGAAWLSYRLARDFLENDVWGVISSVAQSAQTFQIDRSFVIESCIVEVPRGTGRVQLAHEFVKKHSILAIINTDNLCLPRSLAVAMVYAERGEVRSGELHERWNAVRRQRGKFQKQLALELVANACVDIPPDGCGIREIDKFQRHLAPDSIAIVVYEFDSIGS</sequence>
<dbReference type="GeneID" id="112494582"/>
<proteinExistence type="predicted"/>
<gene>
    <name evidence="3" type="primary">LOC112494582</name>
</gene>
<evidence type="ECO:0000313" key="2">
    <source>
        <dbReference type="Proteomes" id="UP000694920"/>
    </source>
</evidence>
<accession>A0AAJ7W2R9</accession>
<dbReference type="RefSeq" id="XP_024942379.1">
    <property type="nucleotide sequence ID" value="XM_025086611.1"/>
</dbReference>
<dbReference type="KEGG" id="ccin:112494582"/>
<keyword evidence="2" id="KW-1185">Reference proteome</keyword>
<name>A0AAJ7W2R9_CEPCN</name>
<protein>
    <submittedName>
        <fullName evidence="3">Uncharacterized protein LOC112494582</fullName>
    </submittedName>
</protein>
<reference evidence="3" key="1">
    <citation type="submission" date="2025-08" db="UniProtKB">
        <authorList>
            <consortium name="RefSeq"/>
        </authorList>
    </citation>
    <scope>IDENTIFICATION</scope>
</reference>
<dbReference type="Proteomes" id="UP000694920">
    <property type="component" value="Unplaced"/>
</dbReference>
<evidence type="ECO:0000256" key="1">
    <source>
        <dbReference type="SAM" id="MobiDB-lite"/>
    </source>
</evidence>
<organism evidence="2 3">
    <name type="scientific">Cephus cinctus</name>
    <name type="common">Wheat stem sawfly</name>
    <dbReference type="NCBI Taxonomy" id="211228"/>
    <lineage>
        <taxon>Eukaryota</taxon>
        <taxon>Metazoa</taxon>
        <taxon>Ecdysozoa</taxon>
        <taxon>Arthropoda</taxon>
        <taxon>Hexapoda</taxon>
        <taxon>Insecta</taxon>
        <taxon>Pterygota</taxon>
        <taxon>Neoptera</taxon>
        <taxon>Endopterygota</taxon>
        <taxon>Hymenoptera</taxon>
        <taxon>Cephoidea</taxon>
        <taxon>Cephidae</taxon>
        <taxon>Cephus</taxon>
    </lineage>
</organism>
<dbReference type="AlphaFoldDB" id="A0AAJ7W2R9"/>
<evidence type="ECO:0000313" key="3">
    <source>
        <dbReference type="RefSeq" id="XP_024942379.1"/>
    </source>
</evidence>
<feature type="non-terminal residue" evidence="3">
    <location>
        <position position="279"/>
    </location>
</feature>
<feature type="region of interest" description="Disordered" evidence="1">
    <location>
        <begin position="17"/>
        <end position="40"/>
    </location>
</feature>